<dbReference type="RefSeq" id="WP_345445704.1">
    <property type="nucleotide sequence ID" value="NZ_BAABKP010000001.1"/>
</dbReference>
<feature type="domain" description="Glycosyltransferase subfamily 4-like N-terminal" evidence="3">
    <location>
        <begin position="19"/>
        <end position="181"/>
    </location>
</feature>
<evidence type="ECO:0000256" key="2">
    <source>
        <dbReference type="ARBA" id="ARBA00022679"/>
    </source>
</evidence>
<comment type="caution">
    <text evidence="4">The sequence shown here is derived from an EMBL/GenBank/DDBJ whole genome shotgun (WGS) entry which is preliminary data.</text>
</comment>
<dbReference type="Pfam" id="PF13692">
    <property type="entry name" value="Glyco_trans_1_4"/>
    <property type="match status" value="1"/>
</dbReference>
<dbReference type="Proteomes" id="UP001500187">
    <property type="component" value="Unassembled WGS sequence"/>
</dbReference>
<keyword evidence="5" id="KW-1185">Reference proteome</keyword>
<evidence type="ECO:0000256" key="1">
    <source>
        <dbReference type="ARBA" id="ARBA00022676"/>
    </source>
</evidence>
<dbReference type="Pfam" id="PF13439">
    <property type="entry name" value="Glyco_transf_4"/>
    <property type="match status" value="1"/>
</dbReference>
<accession>A0ABP9BG86</accession>
<dbReference type="EMBL" id="BAABKP010000001">
    <property type="protein sequence ID" value="GAA4795044.1"/>
    <property type="molecule type" value="Genomic_DNA"/>
</dbReference>
<protein>
    <submittedName>
        <fullName evidence="4">Glycosyltransferase family 4 protein</fullName>
    </submittedName>
</protein>
<keyword evidence="1" id="KW-0328">Glycosyltransferase</keyword>
<keyword evidence="2" id="KW-0808">Transferase</keyword>
<dbReference type="Gene3D" id="3.40.50.2000">
    <property type="entry name" value="Glycogen Phosphorylase B"/>
    <property type="match status" value="2"/>
</dbReference>
<proteinExistence type="predicted"/>
<dbReference type="CDD" id="cd03801">
    <property type="entry name" value="GT4_PimA-like"/>
    <property type="match status" value="1"/>
</dbReference>
<evidence type="ECO:0000313" key="4">
    <source>
        <dbReference type="EMBL" id="GAA4795044.1"/>
    </source>
</evidence>
<reference evidence="5" key="1">
    <citation type="journal article" date="2019" name="Int. J. Syst. Evol. Microbiol.">
        <title>The Global Catalogue of Microorganisms (GCM) 10K type strain sequencing project: providing services to taxonomists for standard genome sequencing and annotation.</title>
        <authorList>
            <consortium name="The Broad Institute Genomics Platform"/>
            <consortium name="The Broad Institute Genome Sequencing Center for Infectious Disease"/>
            <person name="Wu L."/>
            <person name="Ma J."/>
        </authorList>
    </citation>
    <scope>NUCLEOTIDE SEQUENCE [LARGE SCALE GENOMIC DNA]</scope>
    <source>
        <strain evidence="5">JCM 18541</strain>
    </source>
</reference>
<dbReference type="PANTHER" id="PTHR12526:SF510">
    <property type="entry name" value="D-INOSITOL 3-PHOSPHATE GLYCOSYLTRANSFERASE"/>
    <property type="match status" value="1"/>
</dbReference>
<organism evidence="4 5">
    <name type="scientific">Rothia endophytica</name>
    <dbReference type="NCBI Taxonomy" id="1324766"/>
    <lineage>
        <taxon>Bacteria</taxon>
        <taxon>Bacillati</taxon>
        <taxon>Actinomycetota</taxon>
        <taxon>Actinomycetes</taxon>
        <taxon>Micrococcales</taxon>
        <taxon>Micrococcaceae</taxon>
        <taxon>Rothia</taxon>
    </lineage>
</organism>
<sequence>MRIAYLSLDPGIPIFGSKGASVHVQEVVREFLALGHEVSVFTTRKGKEVPADLADLPVREYKIGTKDAAERELAQQQITAAMVADIAEWGADFVYERYSLFSTVLADTTLPGILEVNAPLIDEQKTHRVLVNEDQAFTALTRQAQAASAVVCVSDPVRDWVLTHVPAAQAHTVPNGVSINRIQPSPEATGTPVVTFVGTLKPWHGVSDLIEAAACAQHDWLLRIVGDGPERVSLETQAAKLGVQVDFRGAVVPENMPAEIAGSALGVAPYPAASNSSEHYFSPLKVYEYLAAGLPVVATDIGQIPELIDGAGLLVPGSDPAALAAAIDRLVADPSIRARLGATARTLAVQKHSWGSVVARIFDLAQVPACG</sequence>
<name>A0ABP9BG86_9MICC</name>
<dbReference type="SUPFAM" id="SSF53756">
    <property type="entry name" value="UDP-Glycosyltransferase/glycogen phosphorylase"/>
    <property type="match status" value="1"/>
</dbReference>
<dbReference type="InterPro" id="IPR028098">
    <property type="entry name" value="Glyco_trans_4-like_N"/>
</dbReference>
<evidence type="ECO:0000313" key="5">
    <source>
        <dbReference type="Proteomes" id="UP001500187"/>
    </source>
</evidence>
<dbReference type="PANTHER" id="PTHR12526">
    <property type="entry name" value="GLYCOSYLTRANSFERASE"/>
    <property type="match status" value="1"/>
</dbReference>
<evidence type="ECO:0000259" key="3">
    <source>
        <dbReference type="Pfam" id="PF13439"/>
    </source>
</evidence>
<gene>
    <name evidence="4" type="ORF">GCM10023352_12820</name>
</gene>